<dbReference type="Pfam" id="PF02190">
    <property type="entry name" value="LON_substr_bdg"/>
    <property type="match status" value="1"/>
</dbReference>
<evidence type="ECO:0000259" key="12">
    <source>
        <dbReference type="PROSITE" id="PS51786"/>
    </source>
</evidence>
<dbReference type="EC" id="3.4.21.53" evidence="7"/>
<dbReference type="InterPro" id="IPR054594">
    <property type="entry name" value="Lon_lid"/>
</dbReference>
<dbReference type="EMBL" id="JAQQAL010000006">
    <property type="protein sequence ID" value="MDC7225446.1"/>
    <property type="molecule type" value="Genomic_DNA"/>
</dbReference>
<organism evidence="14 15">
    <name type="scientific">Candidatus Thalassospirochaeta sargassi</name>
    <dbReference type="NCBI Taxonomy" id="3119039"/>
    <lineage>
        <taxon>Bacteria</taxon>
        <taxon>Pseudomonadati</taxon>
        <taxon>Spirochaetota</taxon>
        <taxon>Spirochaetia</taxon>
        <taxon>Spirochaetales</taxon>
        <taxon>Spirochaetaceae</taxon>
        <taxon>Candidatus Thalassospirochaeta</taxon>
    </lineage>
</organism>
<evidence type="ECO:0000256" key="2">
    <source>
        <dbReference type="ARBA" id="ARBA00022741"/>
    </source>
</evidence>
<evidence type="ECO:0000313" key="14">
    <source>
        <dbReference type="EMBL" id="MDC7225446.1"/>
    </source>
</evidence>
<evidence type="ECO:0000256" key="6">
    <source>
        <dbReference type="ARBA" id="ARBA00050665"/>
    </source>
</evidence>
<feature type="active site" evidence="8 10">
    <location>
        <position position="721"/>
    </location>
</feature>
<name>A0AAJ1IDK7_9SPIO</name>
<dbReference type="InterPro" id="IPR003959">
    <property type="entry name" value="ATPase_AAA_core"/>
</dbReference>
<dbReference type="InterPro" id="IPR003593">
    <property type="entry name" value="AAA+_ATPase"/>
</dbReference>
<dbReference type="GO" id="GO:0006508">
    <property type="term" value="P:proteolysis"/>
    <property type="evidence" value="ECO:0007669"/>
    <property type="project" value="UniProtKB-KW"/>
</dbReference>
<comment type="caution">
    <text evidence="14">The sequence shown here is derived from an EMBL/GenBank/DDBJ whole genome shotgun (WGS) entry which is preliminary data.</text>
</comment>
<dbReference type="PROSITE" id="PS01046">
    <property type="entry name" value="LON_SER"/>
    <property type="match status" value="1"/>
</dbReference>
<dbReference type="InterPro" id="IPR008268">
    <property type="entry name" value="Peptidase_S16_AS"/>
</dbReference>
<accession>A0AAJ1IDK7</accession>
<proteinExistence type="inferred from homology"/>
<dbReference type="InterPro" id="IPR027417">
    <property type="entry name" value="P-loop_NTPase"/>
</dbReference>
<dbReference type="Gene3D" id="1.20.5.5270">
    <property type="match status" value="1"/>
</dbReference>
<comment type="subcellular location">
    <subcellularLocation>
        <location evidence="7">Cytoplasm</location>
    </subcellularLocation>
</comment>
<feature type="active site" evidence="8 10">
    <location>
        <position position="678"/>
    </location>
</feature>
<dbReference type="Gene3D" id="3.40.50.300">
    <property type="entry name" value="P-loop containing nucleotide triphosphate hydrolases"/>
    <property type="match status" value="1"/>
</dbReference>
<dbReference type="GO" id="GO:0004252">
    <property type="term" value="F:serine-type endopeptidase activity"/>
    <property type="evidence" value="ECO:0007669"/>
    <property type="project" value="UniProtKB-UniRule"/>
</dbReference>
<comment type="subunit">
    <text evidence="7">Homohexamer. Organized in a ring with a central cavity.</text>
</comment>
<comment type="catalytic activity">
    <reaction evidence="6 7 10">
        <text>Hydrolysis of proteins in presence of ATP.</text>
        <dbReference type="EC" id="3.4.21.53"/>
    </reaction>
</comment>
<feature type="binding site" evidence="9">
    <location>
        <begin position="355"/>
        <end position="362"/>
    </location>
    <ligand>
        <name>ATP</name>
        <dbReference type="ChEBI" id="CHEBI:30616"/>
    </ligand>
</feature>
<dbReference type="PIRSF" id="PIRSF001174">
    <property type="entry name" value="Lon_proteas"/>
    <property type="match status" value="1"/>
</dbReference>
<evidence type="ECO:0000256" key="4">
    <source>
        <dbReference type="ARBA" id="ARBA00022825"/>
    </source>
</evidence>
<dbReference type="GO" id="GO:0030163">
    <property type="term" value="P:protein catabolic process"/>
    <property type="evidence" value="ECO:0007669"/>
    <property type="project" value="InterPro"/>
</dbReference>
<dbReference type="GO" id="GO:0004176">
    <property type="term" value="F:ATP-dependent peptidase activity"/>
    <property type="evidence" value="ECO:0007669"/>
    <property type="project" value="UniProtKB-UniRule"/>
</dbReference>
<dbReference type="GO" id="GO:0005737">
    <property type="term" value="C:cytoplasm"/>
    <property type="evidence" value="ECO:0007669"/>
    <property type="project" value="UniProtKB-SubCell"/>
</dbReference>
<evidence type="ECO:0000256" key="5">
    <source>
        <dbReference type="ARBA" id="ARBA00022840"/>
    </source>
</evidence>
<evidence type="ECO:0000256" key="3">
    <source>
        <dbReference type="ARBA" id="ARBA00022801"/>
    </source>
</evidence>
<evidence type="ECO:0000256" key="8">
    <source>
        <dbReference type="PIRSR" id="PIRSR001174-1"/>
    </source>
</evidence>
<keyword evidence="4 7" id="KW-0720">Serine protease</keyword>
<dbReference type="FunFam" id="3.40.50.300:FF:000021">
    <property type="entry name" value="Lon protease homolog"/>
    <property type="match status" value="1"/>
</dbReference>
<sequence>MTTEIAAERIPVLPLENSILLHEGRAEIKINPPTAGIIKGWVDRGHQNVLATGLKDENKLHNLTEEDLYKTGVLIQIISTHSDGEGVLLKADVVERAEISKFYFEKNEVLAEYRTAPDIMDISQTEYDELLSYLKSLIHEIAEQFRGSKPMLLLVDRQDSITKLIGFSAPYMNTSRQEKQDLLEIRSVHERGIKFLDYMLKQKESMKLQIEMANKFAESTNKQYRQAMLRQQMKEIQKELDEDNPGKKEKKDYRQMINEADMPDYAREAALEEVDKLEAQGPNGHEEGMIKTYLDLILALPWNQKSNGKIDLKKAREILNRDHFGLDKVKDRIVQHLAVMKLTEKKRGTILLFEGPPGTGKTSLGKSIAEALGRKYVRVSLGGIRDEAEIRGHRRTYIGALPGRIISEMKKAGERDPVFVLDEVDKLMTAYNGDPASALLEVLDPEQNDSFSDRYLDIPFDLSEVFFIATANSVSSIPAPLLDRMEVISISSYTNTEKYHIGFEHLIPSVLDEHGLDSQRLVITDDALRAVIENYTREAGVRGLKKQLAKIARVSSEKIVNGDTELPITVEEENLEDILGRRTVRLEDALKDNFPGVVTGLAWTPVGGDILFIESTFMPGKGELVLTGQLGDVMKESARISLSLIRSRLAHQITHFDFAANDIHIHVPAGSTPKDGPSAGITLFTSLASLITGQSVDTGTAMTGEITLRGTVLPVGGIKEKVLAAHRAGIKRIIMSTENREDLKEIPAEAADSIEFMFVERVEEVIDLALGITLPEQTVLNIGNQPLAGEQSLKRESQ</sequence>
<dbReference type="PANTHER" id="PTHR10046">
    <property type="entry name" value="ATP DEPENDENT LON PROTEASE FAMILY MEMBER"/>
    <property type="match status" value="1"/>
</dbReference>
<dbReference type="Proteomes" id="UP001221217">
    <property type="component" value="Unassembled WGS sequence"/>
</dbReference>
<evidence type="ECO:0000256" key="9">
    <source>
        <dbReference type="PIRSR" id="PIRSR001174-2"/>
    </source>
</evidence>
<dbReference type="InterPro" id="IPR004815">
    <property type="entry name" value="Lon_bac/euk-typ"/>
</dbReference>
<evidence type="ECO:0000313" key="15">
    <source>
        <dbReference type="Proteomes" id="UP001221217"/>
    </source>
</evidence>
<keyword evidence="1 7" id="KW-0645">Protease</keyword>
<dbReference type="GO" id="GO:0005524">
    <property type="term" value="F:ATP binding"/>
    <property type="evidence" value="ECO:0007669"/>
    <property type="project" value="UniProtKB-KW"/>
</dbReference>
<dbReference type="InterPro" id="IPR003111">
    <property type="entry name" value="Lon_prtase_N"/>
</dbReference>
<keyword evidence="3 7" id="KW-0378">Hydrolase</keyword>
<dbReference type="NCBIfam" id="TIGR00763">
    <property type="entry name" value="lon"/>
    <property type="match status" value="1"/>
</dbReference>
<dbReference type="Pfam" id="PF00004">
    <property type="entry name" value="AAA"/>
    <property type="match status" value="1"/>
</dbReference>
<dbReference type="SUPFAM" id="SSF54211">
    <property type="entry name" value="Ribosomal protein S5 domain 2-like"/>
    <property type="match status" value="1"/>
</dbReference>
<evidence type="ECO:0000256" key="7">
    <source>
        <dbReference type="PIRNR" id="PIRNR001174"/>
    </source>
</evidence>
<dbReference type="CDD" id="cd19500">
    <property type="entry name" value="RecA-like_Lon"/>
    <property type="match status" value="1"/>
</dbReference>
<dbReference type="AlphaFoldDB" id="A0AAJ1IDK7"/>
<evidence type="ECO:0000256" key="1">
    <source>
        <dbReference type="ARBA" id="ARBA00022670"/>
    </source>
</evidence>
<comment type="similarity">
    <text evidence="7 10 11">Belongs to the peptidase S16 family.</text>
</comment>
<dbReference type="SMART" id="SM00464">
    <property type="entry name" value="LON"/>
    <property type="match status" value="1"/>
</dbReference>
<keyword evidence="2 7" id="KW-0547">Nucleotide-binding</keyword>
<evidence type="ECO:0000256" key="10">
    <source>
        <dbReference type="PROSITE-ProRule" id="PRU01122"/>
    </source>
</evidence>
<dbReference type="Gene3D" id="1.20.58.1480">
    <property type="match status" value="1"/>
</dbReference>
<dbReference type="Pfam" id="PF22667">
    <property type="entry name" value="Lon_lid"/>
    <property type="match status" value="1"/>
</dbReference>
<dbReference type="PROSITE" id="PS51786">
    <property type="entry name" value="LON_PROTEOLYTIC"/>
    <property type="match status" value="1"/>
</dbReference>
<reference evidence="14 15" key="1">
    <citation type="submission" date="2022-12" db="EMBL/GenBank/DDBJ databases">
        <title>Metagenome assembled genome from gulf of manar.</title>
        <authorList>
            <person name="Kohli P."/>
            <person name="Pk S."/>
            <person name="Venkata Ramana C."/>
            <person name="Sasikala C."/>
        </authorList>
    </citation>
    <scope>NUCLEOTIDE SEQUENCE [LARGE SCALE GENOMIC DNA]</scope>
    <source>
        <strain evidence="14">JB008</strain>
    </source>
</reference>
<dbReference type="InterPro" id="IPR020568">
    <property type="entry name" value="Ribosomal_Su5_D2-typ_SF"/>
</dbReference>
<dbReference type="PRINTS" id="PR00830">
    <property type="entry name" value="ENDOLAPTASE"/>
</dbReference>
<dbReference type="Pfam" id="PF05362">
    <property type="entry name" value="Lon_C"/>
    <property type="match status" value="1"/>
</dbReference>
<dbReference type="InterPro" id="IPR008269">
    <property type="entry name" value="Lon_proteolytic"/>
</dbReference>
<dbReference type="InterPro" id="IPR027065">
    <property type="entry name" value="Lon_Prtase"/>
</dbReference>
<dbReference type="InterPro" id="IPR015947">
    <property type="entry name" value="PUA-like_sf"/>
</dbReference>
<evidence type="ECO:0000256" key="11">
    <source>
        <dbReference type="RuleBase" id="RU000591"/>
    </source>
</evidence>
<dbReference type="SUPFAM" id="SSF52540">
    <property type="entry name" value="P-loop containing nucleoside triphosphate hydrolases"/>
    <property type="match status" value="1"/>
</dbReference>
<gene>
    <name evidence="14" type="primary">lon</name>
    <name evidence="14" type="ORF">PQJ61_01635</name>
</gene>
<dbReference type="InterPro" id="IPR014721">
    <property type="entry name" value="Ribsml_uS5_D2-typ_fold_subgr"/>
</dbReference>
<feature type="domain" description="Lon N-terminal" evidence="13">
    <location>
        <begin position="10"/>
        <end position="203"/>
    </location>
</feature>
<feature type="domain" description="Lon proteolytic" evidence="12">
    <location>
        <begin position="592"/>
        <end position="772"/>
    </location>
</feature>
<dbReference type="PROSITE" id="PS51787">
    <property type="entry name" value="LON_N"/>
    <property type="match status" value="1"/>
</dbReference>
<evidence type="ECO:0000259" key="13">
    <source>
        <dbReference type="PROSITE" id="PS51787"/>
    </source>
</evidence>
<dbReference type="SUPFAM" id="SSF88697">
    <property type="entry name" value="PUA domain-like"/>
    <property type="match status" value="1"/>
</dbReference>
<dbReference type="GO" id="GO:0016887">
    <property type="term" value="F:ATP hydrolysis activity"/>
    <property type="evidence" value="ECO:0007669"/>
    <property type="project" value="InterPro"/>
</dbReference>
<dbReference type="SMART" id="SM00382">
    <property type="entry name" value="AAA"/>
    <property type="match status" value="1"/>
</dbReference>
<protein>
    <recommendedName>
        <fullName evidence="7">Lon protease</fullName>
        <ecNumber evidence="7">3.4.21.53</ecNumber>
    </recommendedName>
</protein>
<dbReference type="Gene3D" id="1.10.8.60">
    <property type="match status" value="1"/>
</dbReference>
<keyword evidence="5 7" id="KW-0067">ATP-binding</keyword>
<keyword evidence="7" id="KW-0963">Cytoplasm</keyword>
<dbReference type="Gene3D" id="3.30.230.10">
    <property type="match status" value="1"/>
</dbReference>